<keyword evidence="1" id="KW-1133">Transmembrane helix</keyword>
<organism evidence="2 3">
    <name type="scientific">Temnothorax curvispinosus</name>
    <dbReference type="NCBI Taxonomy" id="300111"/>
    <lineage>
        <taxon>Eukaryota</taxon>
        <taxon>Metazoa</taxon>
        <taxon>Ecdysozoa</taxon>
        <taxon>Arthropoda</taxon>
        <taxon>Hexapoda</taxon>
        <taxon>Insecta</taxon>
        <taxon>Pterygota</taxon>
        <taxon>Neoptera</taxon>
        <taxon>Endopterygota</taxon>
        <taxon>Hymenoptera</taxon>
        <taxon>Apocrita</taxon>
        <taxon>Aculeata</taxon>
        <taxon>Formicoidea</taxon>
        <taxon>Formicidae</taxon>
        <taxon>Myrmicinae</taxon>
        <taxon>Temnothorax</taxon>
    </lineage>
</organism>
<evidence type="ECO:0000313" key="2">
    <source>
        <dbReference type="Proteomes" id="UP000504618"/>
    </source>
</evidence>
<dbReference type="PANTHER" id="PTHR12242:SF49">
    <property type="entry name" value="HEADBUTT, ISOFORM E"/>
    <property type="match status" value="1"/>
</dbReference>
<gene>
    <name evidence="3" type="primary">LOC112453016</name>
</gene>
<protein>
    <submittedName>
        <fullName evidence="3">Protein rolling stone-like isoform X1</fullName>
    </submittedName>
</protein>
<dbReference type="GeneID" id="112453016"/>
<keyword evidence="1" id="KW-0812">Transmembrane</keyword>
<feature type="transmembrane region" description="Helical" evidence="1">
    <location>
        <begin position="185"/>
        <end position="207"/>
    </location>
</feature>
<feature type="transmembrane region" description="Helical" evidence="1">
    <location>
        <begin position="104"/>
        <end position="126"/>
    </location>
</feature>
<dbReference type="InterPro" id="IPR049352">
    <property type="entry name" value="Rost"/>
</dbReference>
<dbReference type="OrthoDB" id="419711at2759"/>
<keyword evidence="2" id="KW-1185">Reference proteome</keyword>
<name>A0A6J1PJB1_9HYME</name>
<sequence length="348" mass="41016">MDSSDTSKLWQARRKMSFSRQNQDKTEWEILENHELLMARLQPNVKDSLDIADVASYYGRRAMVNKLWCLEIGRRWRQAARQEPPQARVLSEPKCQSYVAIWYLYYRWTIFLAWTAFVVCSIFEIGSYEPLSQYEKWPIYLTNWDMTLGITQALIGGILVSKRWRLQKIPGFNPCDLKLESTDRLYWFLYVVTTNMAIGVTISYWLAVYNPEIHKVDPLNIMMHVCNSVLMLIDLFVTNIPFRLRNFWWCLSIVVFYIIFSVIYYVAGGLDKHDNHYIYKVLDWKKPVRTLLVCIGGFTFVTVLHCVVCMLANIRDRIYRKTAENVSKPAQLNMTDDKPLPEKQIEVV</sequence>
<dbReference type="GO" id="GO:0016020">
    <property type="term" value="C:membrane"/>
    <property type="evidence" value="ECO:0007669"/>
    <property type="project" value="TreeGrafter"/>
</dbReference>
<dbReference type="PANTHER" id="PTHR12242">
    <property type="entry name" value="OS02G0130600 PROTEIN-RELATED"/>
    <property type="match status" value="1"/>
</dbReference>
<reference evidence="3" key="1">
    <citation type="submission" date="2025-08" db="UniProtKB">
        <authorList>
            <consortium name="RefSeq"/>
        </authorList>
    </citation>
    <scope>IDENTIFICATION</scope>
    <source>
        <tissue evidence="3">Whole body</tissue>
    </source>
</reference>
<accession>A0A6J1PJB1</accession>
<keyword evidence="1" id="KW-0472">Membrane</keyword>
<dbReference type="Pfam" id="PF21534">
    <property type="entry name" value="Rost"/>
    <property type="match status" value="1"/>
</dbReference>
<feature type="transmembrane region" description="Helical" evidence="1">
    <location>
        <begin position="146"/>
        <end position="164"/>
    </location>
</feature>
<dbReference type="RefSeq" id="XP_024869325.1">
    <property type="nucleotide sequence ID" value="XM_025013557.1"/>
</dbReference>
<dbReference type="Proteomes" id="UP000504618">
    <property type="component" value="Unplaced"/>
</dbReference>
<dbReference type="AlphaFoldDB" id="A0A6J1PJB1"/>
<proteinExistence type="predicted"/>
<feature type="transmembrane region" description="Helical" evidence="1">
    <location>
        <begin position="287"/>
        <end position="312"/>
    </location>
</feature>
<evidence type="ECO:0000256" key="1">
    <source>
        <dbReference type="SAM" id="Phobius"/>
    </source>
</evidence>
<feature type="transmembrane region" description="Helical" evidence="1">
    <location>
        <begin position="247"/>
        <end position="267"/>
    </location>
</feature>
<feature type="transmembrane region" description="Helical" evidence="1">
    <location>
        <begin position="219"/>
        <end position="240"/>
    </location>
</feature>
<evidence type="ECO:0000313" key="3">
    <source>
        <dbReference type="RefSeq" id="XP_024869325.1"/>
    </source>
</evidence>